<reference evidence="1 2" key="1">
    <citation type="submission" date="2022-12" db="EMBL/GenBank/DDBJ databases">
        <title>Chromosome-level genome of Tegillarca granosa.</title>
        <authorList>
            <person name="Kim J."/>
        </authorList>
    </citation>
    <scope>NUCLEOTIDE SEQUENCE [LARGE SCALE GENOMIC DNA]</scope>
    <source>
        <strain evidence="1">Teg-2019</strain>
        <tissue evidence="1">Adductor muscle</tissue>
    </source>
</reference>
<name>A0ABQ9E8A8_TEGGR</name>
<accession>A0ABQ9E8A8</accession>
<dbReference type="Proteomes" id="UP001217089">
    <property type="component" value="Unassembled WGS sequence"/>
</dbReference>
<dbReference type="EMBL" id="JARBDR010000921">
    <property type="protein sequence ID" value="KAJ8299745.1"/>
    <property type="molecule type" value="Genomic_DNA"/>
</dbReference>
<keyword evidence="2" id="KW-1185">Reference proteome</keyword>
<evidence type="ECO:0000313" key="1">
    <source>
        <dbReference type="EMBL" id="KAJ8299745.1"/>
    </source>
</evidence>
<organism evidence="1 2">
    <name type="scientific">Tegillarca granosa</name>
    <name type="common">Malaysian cockle</name>
    <name type="synonym">Anadara granosa</name>
    <dbReference type="NCBI Taxonomy" id="220873"/>
    <lineage>
        <taxon>Eukaryota</taxon>
        <taxon>Metazoa</taxon>
        <taxon>Spiralia</taxon>
        <taxon>Lophotrochozoa</taxon>
        <taxon>Mollusca</taxon>
        <taxon>Bivalvia</taxon>
        <taxon>Autobranchia</taxon>
        <taxon>Pteriomorphia</taxon>
        <taxon>Arcoida</taxon>
        <taxon>Arcoidea</taxon>
        <taxon>Arcidae</taxon>
        <taxon>Tegillarca</taxon>
    </lineage>
</organism>
<sequence>MLKFLFSASYISINFNIRIVLPYKYYGSQLKTHGVGSGSQFYGFKSLYMFSFMTESTEKQEELILLEAAWKMDVMKFKDCLKCGGFLNPLFAWIYSVMLGLLNKVQYIVNQRSLDILQVFTQLNFRSDGDLVSIISYLLLLKSDQLRCEYRLIERPLRRGVVCEKSKRLSDLTLIPFTSEIYYRSQVLKATRTGRHFLSKIPVVELCYKKGKKGLDFTRVVTCTRVPLYYYIIIKPPQIPTE</sequence>
<protein>
    <submittedName>
        <fullName evidence="1">Uncharacterized protein</fullName>
    </submittedName>
</protein>
<comment type="caution">
    <text evidence="1">The sequence shown here is derived from an EMBL/GenBank/DDBJ whole genome shotgun (WGS) entry which is preliminary data.</text>
</comment>
<evidence type="ECO:0000313" key="2">
    <source>
        <dbReference type="Proteomes" id="UP001217089"/>
    </source>
</evidence>
<gene>
    <name evidence="1" type="ORF">KUTeg_023805</name>
</gene>
<proteinExistence type="predicted"/>